<keyword evidence="2" id="KW-0238">DNA-binding</keyword>
<dbReference type="InterPro" id="IPR011990">
    <property type="entry name" value="TPR-like_helical_dom_sf"/>
</dbReference>
<proteinExistence type="predicted"/>
<dbReference type="EMBL" id="FMUS01000006">
    <property type="protein sequence ID" value="SCY34526.1"/>
    <property type="molecule type" value="Genomic_DNA"/>
</dbReference>
<name>A0A1G5F5I3_9FIRM</name>
<dbReference type="AlphaFoldDB" id="A0A1G5F5I3"/>
<dbReference type="Pfam" id="PF03704">
    <property type="entry name" value="BTAD"/>
    <property type="match status" value="1"/>
</dbReference>
<sequence length="404" mass="47229">MKLGIKTLGAFDITYNDESLMKENGIAYKLNKLLMYFITFRGRKLLPETIIDNLLSDIEYNDPKNVLRTQIFRLRQSLKKLLPEELEGESTFNITFNNGYYCLELDNRAVIDADEFTSLINLAVSESNISIDDRIQLYKKALGLYRGSFLSENSYEVWLVPIRNHYRRLYLNVFSKLIELLKEREENILIMELCEEAILIEPFEEALHIYLIEAMLKAGQVKAALSHYEYISSLIRNEMGIKSSPGLRNIYRKIQSYYEEKSEGSIKNIIVKLEESTLDGAVLCDSDYFKFLYNIERRKCLRGEKNEFVSLITLKHMNSKERNKEELYKSTSSMAKVLERSLRKGDIFCFWNDTQVLIMLHEAKEESLPIIKNRIIKNYNYLVKANICSINIEFFSITSDNNIV</sequence>
<dbReference type="Gene3D" id="1.10.10.10">
    <property type="entry name" value="Winged helix-like DNA-binding domain superfamily/Winged helix DNA-binding domain"/>
    <property type="match status" value="1"/>
</dbReference>
<gene>
    <name evidence="2" type="ORF">SAMN03080606_01352</name>
</gene>
<dbReference type="GO" id="GO:0003677">
    <property type="term" value="F:DNA binding"/>
    <property type="evidence" value="ECO:0007669"/>
    <property type="project" value="UniProtKB-KW"/>
</dbReference>
<keyword evidence="3" id="KW-1185">Reference proteome</keyword>
<evidence type="ECO:0000259" key="1">
    <source>
        <dbReference type="SMART" id="SM01043"/>
    </source>
</evidence>
<evidence type="ECO:0000313" key="2">
    <source>
        <dbReference type="EMBL" id="SCY34526.1"/>
    </source>
</evidence>
<dbReference type="Gene3D" id="1.25.40.10">
    <property type="entry name" value="Tetratricopeptide repeat domain"/>
    <property type="match status" value="1"/>
</dbReference>
<dbReference type="PANTHER" id="PTHR35807">
    <property type="entry name" value="TRANSCRIPTIONAL REGULATOR REDD-RELATED"/>
    <property type="match status" value="1"/>
</dbReference>
<dbReference type="InterPro" id="IPR051677">
    <property type="entry name" value="AfsR-DnrI-RedD_regulator"/>
</dbReference>
<reference evidence="2 3" key="1">
    <citation type="submission" date="2016-10" db="EMBL/GenBank/DDBJ databases">
        <authorList>
            <person name="de Groot N.N."/>
        </authorList>
    </citation>
    <scope>NUCLEOTIDE SEQUENCE [LARGE SCALE GENOMIC DNA]</scope>
    <source>
        <strain evidence="2 3">DSM 18978</strain>
    </source>
</reference>
<dbReference type="OrthoDB" id="142950at2"/>
<dbReference type="Proteomes" id="UP000198636">
    <property type="component" value="Unassembled WGS sequence"/>
</dbReference>
<dbReference type="RefSeq" id="WP_091541437.1">
    <property type="nucleotide sequence ID" value="NZ_FMUS01000006.1"/>
</dbReference>
<dbReference type="InterPro" id="IPR005158">
    <property type="entry name" value="BTAD"/>
</dbReference>
<accession>A0A1G5F5I3</accession>
<dbReference type="STRING" id="1120976.SAMN03080606_01352"/>
<evidence type="ECO:0000313" key="3">
    <source>
        <dbReference type="Proteomes" id="UP000198636"/>
    </source>
</evidence>
<dbReference type="SMART" id="SM01043">
    <property type="entry name" value="BTAD"/>
    <property type="match status" value="1"/>
</dbReference>
<organism evidence="2 3">
    <name type="scientific">Alkaliphilus peptidifermentans DSM 18978</name>
    <dbReference type="NCBI Taxonomy" id="1120976"/>
    <lineage>
        <taxon>Bacteria</taxon>
        <taxon>Bacillati</taxon>
        <taxon>Bacillota</taxon>
        <taxon>Clostridia</taxon>
        <taxon>Peptostreptococcales</taxon>
        <taxon>Natronincolaceae</taxon>
        <taxon>Alkaliphilus</taxon>
    </lineage>
</organism>
<protein>
    <submittedName>
        <fullName evidence="2">DNA-binding transcriptional activator of the SARP family</fullName>
    </submittedName>
</protein>
<dbReference type="InterPro" id="IPR036388">
    <property type="entry name" value="WH-like_DNA-bd_sf"/>
</dbReference>
<feature type="domain" description="Bacterial transcriptional activator" evidence="1">
    <location>
        <begin position="111"/>
        <end position="255"/>
    </location>
</feature>
<dbReference type="SUPFAM" id="SSF48452">
    <property type="entry name" value="TPR-like"/>
    <property type="match status" value="1"/>
</dbReference>